<protein>
    <submittedName>
        <fullName evidence="2">930_t:CDS:1</fullName>
    </submittedName>
</protein>
<evidence type="ECO:0000313" key="2">
    <source>
        <dbReference type="EMBL" id="CAG8537966.1"/>
    </source>
</evidence>
<reference evidence="2 3" key="1">
    <citation type="submission" date="2021-06" db="EMBL/GenBank/DDBJ databases">
        <authorList>
            <person name="Kallberg Y."/>
            <person name="Tangrot J."/>
            <person name="Rosling A."/>
        </authorList>
    </citation>
    <scope>NUCLEOTIDE SEQUENCE [LARGE SCALE GENOMIC DNA]</scope>
    <source>
        <strain evidence="2 3">120-4 pot B 10/14</strain>
    </source>
</reference>
<proteinExistence type="predicted"/>
<organism evidence="2 3">
    <name type="scientific">Gigaspora margarita</name>
    <dbReference type="NCBI Taxonomy" id="4874"/>
    <lineage>
        <taxon>Eukaryota</taxon>
        <taxon>Fungi</taxon>
        <taxon>Fungi incertae sedis</taxon>
        <taxon>Mucoromycota</taxon>
        <taxon>Glomeromycotina</taxon>
        <taxon>Glomeromycetes</taxon>
        <taxon>Diversisporales</taxon>
        <taxon>Gigasporaceae</taxon>
        <taxon>Gigaspora</taxon>
    </lineage>
</organism>
<dbReference type="Proteomes" id="UP000789901">
    <property type="component" value="Unassembled WGS sequence"/>
</dbReference>
<evidence type="ECO:0000256" key="1">
    <source>
        <dbReference type="SAM" id="MobiDB-lite"/>
    </source>
</evidence>
<dbReference type="EMBL" id="CAJVQB010001490">
    <property type="protein sequence ID" value="CAG8537966.1"/>
    <property type="molecule type" value="Genomic_DNA"/>
</dbReference>
<evidence type="ECO:0000313" key="3">
    <source>
        <dbReference type="Proteomes" id="UP000789901"/>
    </source>
</evidence>
<gene>
    <name evidence="2" type="ORF">GMARGA_LOCUS3941</name>
</gene>
<feature type="compositionally biased region" description="Polar residues" evidence="1">
    <location>
        <begin position="18"/>
        <end position="28"/>
    </location>
</feature>
<accession>A0ABM8W6J3</accession>
<keyword evidence="3" id="KW-1185">Reference proteome</keyword>
<name>A0ABM8W6J3_GIGMA</name>
<sequence length="49" mass="5482">MLTHRQTEIIKKEIGGPSSVNATNNQPTDETLRTQIIIAQIQEGLEHLN</sequence>
<comment type="caution">
    <text evidence="2">The sequence shown here is derived from an EMBL/GenBank/DDBJ whole genome shotgun (WGS) entry which is preliminary data.</text>
</comment>
<feature type="region of interest" description="Disordered" evidence="1">
    <location>
        <begin position="1"/>
        <end position="28"/>
    </location>
</feature>
<feature type="compositionally biased region" description="Basic and acidic residues" evidence="1">
    <location>
        <begin position="1"/>
        <end position="14"/>
    </location>
</feature>